<dbReference type="EMBL" id="JBHSQH010000001">
    <property type="protein sequence ID" value="MFC5969943.1"/>
    <property type="molecule type" value="Genomic_DNA"/>
</dbReference>
<evidence type="ECO:0000313" key="2">
    <source>
        <dbReference type="Proteomes" id="UP001596099"/>
    </source>
</evidence>
<dbReference type="RefSeq" id="WP_247418368.1">
    <property type="nucleotide sequence ID" value="NZ_JALLGW010000001.1"/>
</dbReference>
<proteinExistence type="predicted"/>
<keyword evidence="2" id="KW-1185">Reference proteome</keyword>
<dbReference type="AlphaFoldDB" id="A0ABD5RI13"/>
<accession>A0ABD5RI13</accession>
<gene>
    <name evidence="1" type="ORF">ACFPYI_01230</name>
</gene>
<protein>
    <recommendedName>
        <fullName evidence="3">Zinc ribbon domain-containing protein</fullName>
    </recommendedName>
</protein>
<evidence type="ECO:0000313" key="1">
    <source>
        <dbReference type="EMBL" id="MFC5969943.1"/>
    </source>
</evidence>
<organism evidence="1 2">
    <name type="scientific">Halomarina salina</name>
    <dbReference type="NCBI Taxonomy" id="1872699"/>
    <lineage>
        <taxon>Archaea</taxon>
        <taxon>Methanobacteriati</taxon>
        <taxon>Methanobacteriota</taxon>
        <taxon>Stenosarchaea group</taxon>
        <taxon>Halobacteria</taxon>
        <taxon>Halobacteriales</taxon>
        <taxon>Natronomonadaceae</taxon>
        <taxon>Halomarina</taxon>
    </lineage>
</organism>
<sequence length="83" mass="9502">MSRSFEYVCPTCGARIERPFRVPSVARTCDNGCPFGHFLRTGLLERVEEVPEEARPDDWAERDAEERLHVAVREGIVTPTDLR</sequence>
<comment type="caution">
    <text evidence="1">The sequence shown here is derived from an EMBL/GenBank/DDBJ whole genome shotgun (WGS) entry which is preliminary data.</text>
</comment>
<evidence type="ECO:0008006" key="3">
    <source>
        <dbReference type="Google" id="ProtNLM"/>
    </source>
</evidence>
<dbReference type="Proteomes" id="UP001596099">
    <property type="component" value="Unassembled WGS sequence"/>
</dbReference>
<reference evidence="1 2" key="1">
    <citation type="journal article" date="2019" name="Int. J. Syst. Evol. Microbiol.">
        <title>The Global Catalogue of Microorganisms (GCM) 10K type strain sequencing project: providing services to taxonomists for standard genome sequencing and annotation.</title>
        <authorList>
            <consortium name="The Broad Institute Genomics Platform"/>
            <consortium name="The Broad Institute Genome Sequencing Center for Infectious Disease"/>
            <person name="Wu L."/>
            <person name="Ma J."/>
        </authorList>
    </citation>
    <scope>NUCLEOTIDE SEQUENCE [LARGE SCALE GENOMIC DNA]</scope>
    <source>
        <strain evidence="1 2">CGMCC 1.12543</strain>
    </source>
</reference>
<name>A0ABD5RI13_9EURY</name>